<feature type="region of interest" description="Disordered" evidence="1">
    <location>
        <begin position="1"/>
        <end position="80"/>
    </location>
</feature>
<feature type="compositionally biased region" description="Basic and acidic residues" evidence="1">
    <location>
        <begin position="66"/>
        <end position="79"/>
    </location>
</feature>
<feature type="compositionally biased region" description="Polar residues" evidence="1">
    <location>
        <begin position="18"/>
        <end position="36"/>
    </location>
</feature>
<keyword evidence="2" id="KW-0472">Membrane</keyword>
<accession>A0A1I8I6S2</accession>
<dbReference type="Proteomes" id="UP000095280">
    <property type="component" value="Unplaced"/>
</dbReference>
<feature type="compositionally biased region" description="Gly residues" evidence="1">
    <location>
        <begin position="134"/>
        <end position="148"/>
    </location>
</feature>
<evidence type="ECO:0000313" key="5">
    <source>
        <dbReference type="WBParaSite" id="maker-uti_cns_0010338-snap-gene-0.4-mRNA-1"/>
    </source>
</evidence>
<dbReference type="AlphaFoldDB" id="A0A1I8I6S2"/>
<keyword evidence="2" id="KW-0812">Transmembrane</keyword>
<organism evidence="3 5">
    <name type="scientific">Macrostomum lignano</name>
    <dbReference type="NCBI Taxonomy" id="282301"/>
    <lineage>
        <taxon>Eukaryota</taxon>
        <taxon>Metazoa</taxon>
        <taxon>Spiralia</taxon>
        <taxon>Lophotrochozoa</taxon>
        <taxon>Platyhelminthes</taxon>
        <taxon>Rhabditophora</taxon>
        <taxon>Macrostomorpha</taxon>
        <taxon>Macrostomida</taxon>
        <taxon>Macrostomidae</taxon>
        <taxon>Macrostomum</taxon>
    </lineage>
</organism>
<keyword evidence="3" id="KW-1185">Reference proteome</keyword>
<evidence type="ECO:0000256" key="1">
    <source>
        <dbReference type="SAM" id="MobiDB-lite"/>
    </source>
</evidence>
<feature type="transmembrane region" description="Helical" evidence="2">
    <location>
        <begin position="231"/>
        <end position="250"/>
    </location>
</feature>
<name>A0A1I8I6S2_9PLAT</name>
<keyword evidence="2" id="KW-1133">Transmembrane helix</keyword>
<dbReference type="WBParaSite" id="maker-uti_cns_0004491-snap-gene-0.7-mRNA-1">
    <property type="protein sequence ID" value="maker-uti_cns_0004491-snap-gene-0.7-mRNA-1"/>
    <property type="gene ID" value="maker-uti_cns_0004491-snap-gene-0.7"/>
</dbReference>
<dbReference type="WBParaSite" id="maker-uti_cns_0010338-snap-gene-0.4-mRNA-1">
    <property type="protein sequence ID" value="maker-uti_cns_0010338-snap-gene-0.4-mRNA-1"/>
    <property type="gene ID" value="maker-uti_cns_0010338-snap-gene-0.4"/>
</dbReference>
<feature type="compositionally biased region" description="Polar residues" evidence="1">
    <location>
        <begin position="149"/>
        <end position="162"/>
    </location>
</feature>
<evidence type="ECO:0000313" key="4">
    <source>
        <dbReference type="WBParaSite" id="maker-uti_cns_0004491-snap-gene-0.7-mRNA-1"/>
    </source>
</evidence>
<evidence type="ECO:0000313" key="3">
    <source>
        <dbReference type="Proteomes" id="UP000095280"/>
    </source>
</evidence>
<protein>
    <submittedName>
        <fullName evidence="4 5">KASH domain-containing protein</fullName>
    </submittedName>
</protein>
<evidence type="ECO:0000256" key="2">
    <source>
        <dbReference type="SAM" id="Phobius"/>
    </source>
</evidence>
<proteinExistence type="predicted"/>
<sequence length="280" mass="30360">MTSTSERTIAAVPIDRSATPTSSHVPASVTPKQNQESDVHSILYEPCIRPSGIRGSRWSLASASPSRDESEPLRQRTVDKSVQTCTDQHEFNAQVANPIGMDVSDQSNEEVHTDAGEGSEQLCSSGEVRMSATGGEGGGGGGGGGGSGVNRSHSQDSLNTWPPRSPANRHLNCRAAVQKRKRMRSDSRHEEPTPAAAPSGGALATMPPVNWTVRRLAPNPPRSQRQTVLRIRASNLILYIVIAWLVYALFQESYMYPAFNRCPEVMNNGRGFSTLSHHLY</sequence>
<reference evidence="4 5" key="1">
    <citation type="submission" date="2016-11" db="UniProtKB">
        <authorList>
            <consortium name="WormBaseParasite"/>
        </authorList>
    </citation>
    <scope>IDENTIFICATION</scope>
</reference>
<feature type="region of interest" description="Disordered" evidence="1">
    <location>
        <begin position="129"/>
        <end position="204"/>
    </location>
</feature>